<feature type="non-terminal residue" evidence="7">
    <location>
        <position position="348"/>
    </location>
</feature>
<dbReference type="SUPFAM" id="SSF48179">
    <property type="entry name" value="6-phosphogluconate dehydrogenase C-terminal domain-like"/>
    <property type="match status" value="1"/>
</dbReference>
<keyword evidence="4" id="KW-0472">Membrane</keyword>
<dbReference type="GO" id="GO:0050661">
    <property type="term" value="F:NADP binding"/>
    <property type="evidence" value="ECO:0007669"/>
    <property type="project" value="TreeGrafter"/>
</dbReference>
<keyword evidence="2" id="KW-0521">NADP</keyword>
<keyword evidence="8" id="KW-1185">Reference proteome</keyword>
<evidence type="ECO:0000256" key="2">
    <source>
        <dbReference type="ARBA" id="ARBA00022857"/>
    </source>
</evidence>
<keyword evidence="4" id="KW-0812">Transmembrane</keyword>
<evidence type="ECO:0000259" key="5">
    <source>
        <dbReference type="Pfam" id="PF02558"/>
    </source>
</evidence>
<dbReference type="GO" id="GO:0008677">
    <property type="term" value="F:2-dehydropantoate 2-reductase activity"/>
    <property type="evidence" value="ECO:0007669"/>
    <property type="project" value="TreeGrafter"/>
</dbReference>
<sequence length="348" mass="38246">MVNDSHNKNSHLLSIHVLGAGAVGLLFAAHLRRLGHSITLLLRSEHLVDRLARNDGKVTIVNDWAYSHSTQRLLLNSGNNTNVHVVNGVKAEVAKPLGDHHKDGIISNLIVAIKAQDTVQAYSTVHHRLTSQSTVVMLQNGMGTYEAILREFYQNPQQDPQANVLRMPKFVIGTNSHGCLRKDGEEFVTHHTAMAACKFAVRPSPYNSTCIPYGPTPEIIDLLCALPLSGTEVRWSDLQHQLLLKLAANAIINPVTALVNSQNECLVRPLSDTSNQRGVDMDLKDSVEQLMTLACVEISAVYACGYPHLRDKLTTNAIKEYVTSIAHATSQNRSSMLQDVCAGRRTEV</sequence>
<dbReference type="InterPro" id="IPR008927">
    <property type="entry name" value="6-PGluconate_DH-like_C_sf"/>
</dbReference>
<dbReference type="InterPro" id="IPR036291">
    <property type="entry name" value="NAD(P)-bd_dom_sf"/>
</dbReference>
<evidence type="ECO:0000256" key="4">
    <source>
        <dbReference type="SAM" id="Phobius"/>
    </source>
</evidence>
<dbReference type="EMBL" id="KZ303495">
    <property type="protein sequence ID" value="PIA17356.1"/>
    <property type="molecule type" value="Genomic_DNA"/>
</dbReference>
<dbReference type="PANTHER" id="PTHR43765">
    <property type="entry name" value="2-DEHYDROPANTOATE 2-REDUCTASE-RELATED"/>
    <property type="match status" value="1"/>
</dbReference>
<dbReference type="InterPro" id="IPR050838">
    <property type="entry name" value="Ketopantoate_reductase"/>
</dbReference>
<dbReference type="GO" id="GO:0005737">
    <property type="term" value="C:cytoplasm"/>
    <property type="evidence" value="ECO:0007669"/>
    <property type="project" value="TreeGrafter"/>
</dbReference>
<dbReference type="OrthoDB" id="73846at2759"/>
<dbReference type="AlphaFoldDB" id="A0A2G5BEA4"/>
<dbReference type="PANTHER" id="PTHR43765:SF2">
    <property type="entry name" value="2-DEHYDROPANTOATE 2-REDUCTASE"/>
    <property type="match status" value="1"/>
</dbReference>
<protein>
    <submittedName>
        <fullName evidence="7">ApbA-domain-containing protein</fullName>
    </submittedName>
</protein>
<dbReference type="Gene3D" id="1.10.1040.10">
    <property type="entry name" value="N-(1-d-carboxylethyl)-l-norvaline Dehydrogenase, domain 2"/>
    <property type="match status" value="1"/>
</dbReference>
<evidence type="ECO:0000256" key="1">
    <source>
        <dbReference type="ARBA" id="ARBA00007870"/>
    </source>
</evidence>
<dbReference type="STRING" id="763665.A0A2G5BEA4"/>
<evidence type="ECO:0000313" key="7">
    <source>
        <dbReference type="EMBL" id="PIA17356.1"/>
    </source>
</evidence>
<dbReference type="InterPro" id="IPR013332">
    <property type="entry name" value="KPR_N"/>
</dbReference>
<dbReference type="Proteomes" id="UP000242474">
    <property type="component" value="Unassembled WGS sequence"/>
</dbReference>
<feature type="transmembrane region" description="Helical" evidence="4">
    <location>
        <begin position="12"/>
        <end position="31"/>
    </location>
</feature>
<feature type="domain" description="Ketopantoate reductase C-terminal" evidence="6">
    <location>
        <begin position="237"/>
        <end position="348"/>
    </location>
</feature>
<evidence type="ECO:0000259" key="6">
    <source>
        <dbReference type="Pfam" id="PF08546"/>
    </source>
</evidence>
<keyword evidence="3" id="KW-0560">Oxidoreductase</keyword>
<organism evidence="7 8">
    <name type="scientific">Coemansia reversa (strain ATCC 12441 / NRRL 1564)</name>
    <dbReference type="NCBI Taxonomy" id="763665"/>
    <lineage>
        <taxon>Eukaryota</taxon>
        <taxon>Fungi</taxon>
        <taxon>Fungi incertae sedis</taxon>
        <taxon>Zoopagomycota</taxon>
        <taxon>Kickxellomycotina</taxon>
        <taxon>Kickxellomycetes</taxon>
        <taxon>Kickxellales</taxon>
        <taxon>Kickxellaceae</taxon>
        <taxon>Coemansia</taxon>
    </lineage>
</organism>
<evidence type="ECO:0000256" key="3">
    <source>
        <dbReference type="ARBA" id="ARBA00023002"/>
    </source>
</evidence>
<name>A0A2G5BEA4_COERN</name>
<dbReference type="Gene3D" id="3.40.50.720">
    <property type="entry name" value="NAD(P)-binding Rossmann-like Domain"/>
    <property type="match status" value="1"/>
</dbReference>
<dbReference type="Pfam" id="PF02558">
    <property type="entry name" value="ApbA"/>
    <property type="match status" value="1"/>
</dbReference>
<gene>
    <name evidence="7" type="ORF">COEREDRAFT_80678</name>
</gene>
<dbReference type="Pfam" id="PF08546">
    <property type="entry name" value="ApbA_C"/>
    <property type="match status" value="1"/>
</dbReference>
<dbReference type="InterPro" id="IPR013328">
    <property type="entry name" value="6PGD_dom2"/>
</dbReference>
<reference evidence="7 8" key="1">
    <citation type="journal article" date="2015" name="Genome Biol. Evol.">
        <title>Phylogenomic analyses indicate that early fungi evolved digesting cell walls of algal ancestors of land plants.</title>
        <authorList>
            <person name="Chang Y."/>
            <person name="Wang S."/>
            <person name="Sekimoto S."/>
            <person name="Aerts A.L."/>
            <person name="Choi C."/>
            <person name="Clum A."/>
            <person name="LaButti K.M."/>
            <person name="Lindquist E.A."/>
            <person name="Yee Ngan C."/>
            <person name="Ohm R.A."/>
            <person name="Salamov A.A."/>
            <person name="Grigoriev I.V."/>
            <person name="Spatafora J.W."/>
            <person name="Berbee M.L."/>
        </authorList>
    </citation>
    <scope>NUCLEOTIDE SEQUENCE [LARGE SCALE GENOMIC DNA]</scope>
    <source>
        <strain evidence="7 8">NRRL 1564</strain>
    </source>
</reference>
<evidence type="ECO:0000313" key="8">
    <source>
        <dbReference type="Proteomes" id="UP000242474"/>
    </source>
</evidence>
<feature type="domain" description="Ketopantoate reductase N-terminal" evidence="5">
    <location>
        <begin position="15"/>
        <end position="200"/>
    </location>
</feature>
<proteinExistence type="inferred from homology"/>
<comment type="similarity">
    <text evidence="1">Belongs to the ketopantoate reductase family.</text>
</comment>
<dbReference type="SUPFAM" id="SSF51735">
    <property type="entry name" value="NAD(P)-binding Rossmann-fold domains"/>
    <property type="match status" value="1"/>
</dbReference>
<dbReference type="InterPro" id="IPR013752">
    <property type="entry name" value="KPA_reductase"/>
</dbReference>
<accession>A0A2G5BEA4</accession>
<keyword evidence="4" id="KW-1133">Transmembrane helix</keyword>